<gene>
    <name evidence="1" type="ORF">AAG747_19210</name>
</gene>
<dbReference type="EMBL" id="JBDKWZ010000011">
    <property type="protein sequence ID" value="MEN7550060.1"/>
    <property type="molecule type" value="Genomic_DNA"/>
</dbReference>
<accession>A0AAW9S4E2</accession>
<organism evidence="1 2">
    <name type="scientific">Rapidithrix thailandica</name>
    <dbReference type="NCBI Taxonomy" id="413964"/>
    <lineage>
        <taxon>Bacteria</taxon>
        <taxon>Pseudomonadati</taxon>
        <taxon>Bacteroidota</taxon>
        <taxon>Cytophagia</taxon>
        <taxon>Cytophagales</taxon>
        <taxon>Flammeovirgaceae</taxon>
        <taxon>Rapidithrix</taxon>
    </lineage>
</organism>
<dbReference type="Proteomes" id="UP001403385">
    <property type="component" value="Unassembled WGS sequence"/>
</dbReference>
<proteinExistence type="predicted"/>
<keyword evidence="2" id="KW-1185">Reference proteome</keyword>
<dbReference type="RefSeq" id="WP_346822833.1">
    <property type="nucleotide sequence ID" value="NZ_JBDKWZ010000011.1"/>
</dbReference>
<evidence type="ECO:0000313" key="1">
    <source>
        <dbReference type="EMBL" id="MEN7550060.1"/>
    </source>
</evidence>
<sequence length="271" mass="32075">MTKKSEIAIEKIEEGDIYNFKLNGKYFFLQILKIVTGLPAPYDVDFKFGYYLAVFQKTFKSIPKVEDLDLSTVYIHKYYRKNTACYFSIWNKEPQIQFDEKLMDYELKDKYKFSKFDNKQVKKISEFKPSLVPQFSMPSKCDFHNGIQNTHQPMSIQAILKGLEEEEKLRNSKAKKVESHYFKEWLDYINADALIKTEKAILKYEEKEGQQKAKENALKKCIEAINKVDERFSHIGTIEREDLVEKLIEISIAKELDEKLAENIIEENRDW</sequence>
<comment type="caution">
    <text evidence="1">The sequence shown here is derived from an EMBL/GenBank/DDBJ whole genome shotgun (WGS) entry which is preliminary data.</text>
</comment>
<dbReference type="AlphaFoldDB" id="A0AAW9S4E2"/>
<name>A0AAW9S4E2_9BACT</name>
<reference evidence="1 2" key="1">
    <citation type="submission" date="2024-04" db="EMBL/GenBank/DDBJ databases">
        <title>Novel genus in family Flammeovirgaceae.</title>
        <authorList>
            <person name="Nguyen T.H."/>
            <person name="Vuong T.Q."/>
            <person name="Le H."/>
            <person name="Kim S.-G."/>
        </authorList>
    </citation>
    <scope>NUCLEOTIDE SEQUENCE [LARGE SCALE GENOMIC DNA]</scope>
    <source>
        <strain evidence="1 2">JCM 23209</strain>
    </source>
</reference>
<protein>
    <submittedName>
        <fullName evidence="1">Uncharacterized protein</fullName>
    </submittedName>
</protein>
<evidence type="ECO:0000313" key="2">
    <source>
        <dbReference type="Proteomes" id="UP001403385"/>
    </source>
</evidence>